<evidence type="ECO:0008006" key="7">
    <source>
        <dbReference type="Google" id="ProtNLM"/>
    </source>
</evidence>
<feature type="chain" id="PRO_5012461066" description="Invertebrate defensins family profile domain-containing protein" evidence="4">
    <location>
        <begin position="18"/>
        <end position="55"/>
    </location>
</feature>
<feature type="signal peptide" evidence="4">
    <location>
        <begin position="1"/>
        <end position="17"/>
    </location>
</feature>
<sequence>MYISLVSILTFVGVALAATSPLLDVGAACNKDGSMGNCASGFCMQLPSQQTGKCQ</sequence>
<dbReference type="EMBL" id="MDYL01000021">
    <property type="protein sequence ID" value="OQD72436.1"/>
    <property type="molecule type" value="Genomic_DNA"/>
</dbReference>
<dbReference type="OMA" id="GKCKQDG"/>
<evidence type="ECO:0000256" key="1">
    <source>
        <dbReference type="ARBA" id="ARBA00022529"/>
    </source>
</evidence>
<evidence type="ECO:0000256" key="4">
    <source>
        <dbReference type="SAM" id="SignalP"/>
    </source>
</evidence>
<proteinExistence type="predicted"/>
<accession>A0A1V6P774</accession>
<evidence type="ECO:0000256" key="2">
    <source>
        <dbReference type="ARBA" id="ARBA00022854"/>
    </source>
</evidence>
<dbReference type="InterPro" id="IPR009101">
    <property type="entry name" value="Gurmarin/antifun_pep"/>
</dbReference>
<keyword evidence="4" id="KW-0732">Signal</keyword>
<evidence type="ECO:0000256" key="3">
    <source>
        <dbReference type="ARBA" id="ARBA00023157"/>
    </source>
</evidence>
<gene>
    <name evidence="5" type="ORF">PENDEC_c021G04167</name>
</gene>
<dbReference type="AlphaFoldDB" id="A0A1V6P774"/>
<organism evidence="5 6">
    <name type="scientific">Penicillium decumbens</name>
    <dbReference type="NCBI Taxonomy" id="69771"/>
    <lineage>
        <taxon>Eukaryota</taxon>
        <taxon>Fungi</taxon>
        <taxon>Dikarya</taxon>
        <taxon>Ascomycota</taxon>
        <taxon>Pezizomycotina</taxon>
        <taxon>Eurotiomycetes</taxon>
        <taxon>Eurotiomycetidae</taxon>
        <taxon>Eurotiales</taxon>
        <taxon>Aspergillaceae</taxon>
        <taxon>Penicillium</taxon>
    </lineage>
</organism>
<dbReference type="InterPro" id="IPR024206">
    <property type="entry name" value="Gurmarin/antimicrobial_peptd"/>
</dbReference>
<comment type="caution">
    <text evidence="5">The sequence shown here is derived from an EMBL/GenBank/DDBJ whole genome shotgun (WGS) entry which is preliminary data.</text>
</comment>
<name>A0A1V6P774_PENDC</name>
<keyword evidence="2" id="KW-0960">Knottin</keyword>
<protein>
    <recommendedName>
        <fullName evidence="7">Invertebrate defensins family profile domain-containing protein</fullName>
    </recommendedName>
</protein>
<reference evidence="6" key="1">
    <citation type="journal article" date="2017" name="Nat. Microbiol.">
        <title>Global analysis of biosynthetic gene clusters reveals vast potential of secondary metabolite production in Penicillium species.</title>
        <authorList>
            <person name="Nielsen J.C."/>
            <person name="Grijseels S."/>
            <person name="Prigent S."/>
            <person name="Ji B."/>
            <person name="Dainat J."/>
            <person name="Nielsen K.F."/>
            <person name="Frisvad J.C."/>
            <person name="Workman M."/>
            <person name="Nielsen J."/>
        </authorList>
    </citation>
    <scope>NUCLEOTIDE SEQUENCE [LARGE SCALE GENOMIC DNA]</scope>
    <source>
        <strain evidence="6">IBT 11843</strain>
    </source>
</reference>
<evidence type="ECO:0000313" key="6">
    <source>
        <dbReference type="Proteomes" id="UP000191522"/>
    </source>
</evidence>
<dbReference type="Proteomes" id="UP000191522">
    <property type="component" value="Unassembled WGS sequence"/>
</dbReference>
<evidence type="ECO:0000313" key="5">
    <source>
        <dbReference type="EMBL" id="OQD72436.1"/>
    </source>
</evidence>
<keyword evidence="1" id="KW-0929">Antimicrobial</keyword>
<keyword evidence="6" id="KW-1185">Reference proteome</keyword>
<dbReference type="OrthoDB" id="4233515at2759"/>
<keyword evidence="3" id="KW-1015">Disulfide bond</keyword>
<dbReference type="SUPFAM" id="SSF57048">
    <property type="entry name" value="Gurmarin-like"/>
    <property type="match status" value="1"/>
</dbReference>
<dbReference type="Pfam" id="PF11410">
    <property type="entry name" value="Antifungal_pept"/>
    <property type="match status" value="1"/>
</dbReference>